<dbReference type="GeneTree" id="ENSGT00390000011679"/>
<dbReference type="OrthoDB" id="10265871at2759"/>
<dbReference type="GeneID" id="114652330"/>
<dbReference type="InterPro" id="IPR010839">
    <property type="entry name" value="AtuA_N"/>
</dbReference>
<proteinExistence type="predicted"/>
<accession>A0A8C4S1K3</accession>
<keyword evidence="5" id="KW-1185">Reference proteome</keyword>
<dbReference type="Ensembl" id="ENSECRT00000008313.1">
    <property type="protein sequence ID" value="ENSECRP00000008181.1"/>
    <property type="gene ID" value="ENSECRG00000005452.1"/>
</dbReference>
<dbReference type="Pfam" id="PF07287">
    <property type="entry name" value="AtuA"/>
    <property type="match status" value="1"/>
</dbReference>
<dbReference type="PANTHER" id="PTHR47708">
    <property type="match status" value="1"/>
</dbReference>
<evidence type="ECO:0000259" key="2">
    <source>
        <dbReference type="Pfam" id="PF07287"/>
    </source>
</evidence>
<reference evidence="4" key="1">
    <citation type="submission" date="2021-06" db="EMBL/GenBank/DDBJ databases">
        <authorList>
            <consortium name="Wellcome Sanger Institute Data Sharing"/>
        </authorList>
    </citation>
    <scope>NUCLEOTIDE SEQUENCE [LARGE SCALE GENOMIC DNA]</scope>
</reference>
<evidence type="ECO:0000256" key="1">
    <source>
        <dbReference type="SAM" id="MobiDB-lite"/>
    </source>
</evidence>
<evidence type="ECO:0000313" key="5">
    <source>
        <dbReference type="Proteomes" id="UP000694620"/>
    </source>
</evidence>
<reference evidence="4" key="2">
    <citation type="submission" date="2025-08" db="UniProtKB">
        <authorList>
            <consortium name="Ensembl"/>
        </authorList>
    </citation>
    <scope>IDENTIFICATION</scope>
</reference>
<feature type="region of interest" description="Disordered" evidence="1">
    <location>
        <begin position="532"/>
        <end position="557"/>
    </location>
</feature>
<feature type="domain" description="Acyclic terpene utilisation N-terminal" evidence="2">
    <location>
        <begin position="71"/>
        <end position="517"/>
    </location>
</feature>
<feature type="compositionally biased region" description="Basic and acidic residues" evidence="1">
    <location>
        <begin position="541"/>
        <end position="552"/>
    </location>
</feature>
<dbReference type="InterPro" id="IPR056362">
    <property type="entry name" value="AtuA-like_ferredoxin_dom"/>
</dbReference>
<evidence type="ECO:0000259" key="3">
    <source>
        <dbReference type="Pfam" id="PF23544"/>
    </source>
</evidence>
<reference evidence="4" key="3">
    <citation type="submission" date="2025-09" db="UniProtKB">
        <authorList>
            <consortium name="Ensembl"/>
        </authorList>
    </citation>
    <scope>IDENTIFICATION</scope>
</reference>
<sequence length="675" mass="73400">MTTLMRFPRLRHAKSYFYYNCHPGAAPKCTSKKTFWSLSYSRNSLKKSVGSIVCCYVQTPRRNASTSQKTVRVGCASGFWGDTATAVPQLVYGGKLDFLVFDYLSEITMSLLAAAKSRSTDLGYTPDFVHTAMAPYIKDIHEKGIRVVSNAGGVNPQACAVALREVVKKAGLSMKIAVITGDDMMAEKDSLKEAGTTDMNSNRIFPENITSINAYLGASPIKRVLDLGADIVVTGRCVDSGLVLGPLMHSFGWKPQQYNLLAAGSLAGHLIECGSQSTGGIFTDWHKVPAWDNIGFPIIECSSDGTFILSKPPKTGGLVSFGTVAEQLVYEIGDPSCYLLPDVTCDFSQATITEIPGIDGGAVRVQGARGSSPSNSYKVCATYMDGYRATAVCPVGGPRSVEKGRRTAESILKRTRRIFKQLGLDDFTAVNLQVLGSEDTYGPHANTKDYGPREAVVWLAVHHHQKQALEIFAREIAPAGTGMAPGLTAIVGGRPKMSPVLKPFFFLHPKAKLKVDVYINEEHIETMEENGIPEATSAMPPKKEKKGDDLKDLPSGPHKYRLEDLAYTRSGDKGDTANIGVIARHPLYYPYLKKTLTAHAVEEYFQHLIKKDVTTAPYVSRYELPGIHALNFVIRNSLGGGGVASLRSDPQGKAFGQMLLDFKIRGVPNLKSLID</sequence>
<dbReference type="Proteomes" id="UP000694620">
    <property type="component" value="Chromosome 5"/>
</dbReference>
<evidence type="ECO:0000313" key="4">
    <source>
        <dbReference type="Ensembl" id="ENSECRP00000008181.1"/>
    </source>
</evidence>
<dbReference type="Pfam" id="PF23544">
    <property type="entry name" value="AtuA_ferredoxin"/>
    <property type="match status" value="1"/>
</dbReference>
<feature type="domain" description="AtuA-like ferredoxin-fold" evidence="3">
    <location>
        <begin position="561"/>
        <end position="664"/>
    </location>
</feature>
<name>A0A8C4S1K3_ERPCA</name>
<dbReference type="AlphaFoldDB" id="A0A8C4S1K3"/>
<organism evidence="4 5">
    <name type="scientific">Erpetoichthys calabaricus</name>
    <name type="common">Rope fish</name>
    <name type="synonym">Calamoichthys calabaricus</name>
    <dbReference type="NCBI Taxonomy" id="27687"/>
    <lineage>
        <taxon>Eukaryota</taxon>
        <taxon>Metazoa</taxon>
        <taxon>Chordata</taxon>
        <taxon>Craniata</taxon>
        <taxon>Vertebrata</taxon>
        <taxon>Euteleostomi</taxon>
        <taxon>Actinopterygii</taxon>
        <taxon>Polypteriformes</taxon>
        <taxon>Polypteridae</taxon>
        <taxon>Erpetoichthys</taxon>
    </lineage>
</organism>
<dbReference type="RefSeq" id="XP_028658507.1">
    <property type="nucleotide sequence ID" value="XM_028802674.2"/>
</dbReference>
<protein>
    <submittedName>
        <fullName evidence="4">Si:ch73-132f6.5</fullName>
    </submittedName>
</protein>
<dbReference type="PANTHER" id="PTHR47708:SF2">
    <property type="entry name" value="SI:CH73-132F6.5"/>
    <property type="match status" value="1"/>
</dbReference>
<gene>
    <name evidence="4" type="primary">LOC114652330</name>
</gene>